<dbReference type="PANTHER" id="PTHR28002:SF1">
    <property type="entry name" value="MIOREX COMPLEX COMPONENT 11"/>
    <property type="match status" value="1"/>
</dbReference>
<reference evidence="1 2" key="1">
    <citation type="journal article" date="2016" name="Nat. Commun.">
        <title>Ectomycorrhizal ecology is imprinted in the genome of the dominant symbiotic fungus Cenococcum geophilum.</title>
        <authorList>
            <consortium name="DOE Joint Genome Institute"/>
            <person name="Peter M."/>
            <person name="Kohler A."/>
            <person name="Ohm R.A."/>
            <person name="Kuo A."/>
            <person name="Krutzmann J."/>
            <person name="Morin E."/>
            <person name="Arend M."/>
            <person name="Barry K.W."/>
            <person name="Binder M."/>
            <person name="Choi C."/>
            <person name="Clum A."/>
            <person name="Copeland A."/>
            <person name="Grisel N."/>
            <person name="Haridas S."/>
            <person name="Kipfer T."/>
            <person name="LaButti K."/>
            <person name="Lindquist E."/>
            <person name="Lipzen A."/>
            <person name="Maire R."/>
            <person name="Meier B."/>
            <person name="Mihaltcheva S."/>
            <person name="Molinier V."/>
            <person name="Murat C."/>
            <person name="Poggeler S."/>
            <person name="Quandt C.A."/>
            <person name="Sperisen C."/>
            <person name="Tritt A."/>
            <person name="Tisserant E."/>
            <person name="Crous P.W."/>
            <person name="Henrissat B."/>
            <person name="Nehls U."/>
            <person name="Egli S."/>
            <person name="Spatafora J.W."/>
            <person name="Grigoriev I.V."/>
            <person name="Martin F.M."/>
        </authorList>
    </citation>
    <scope>NUCLEOTIDE SEQUENCE [LARGE SCALE GENOMIC DNA]</scope>
    <source>
        <strain evidence="1 2">CBS 459.81</strain>
    </source>
</reference>
<dbReference type="PANTHER" id="PTHR28002">
    <property type="entry name" value="MIOREX COMPLEX COMPONENT 11"/>
    <property type="match status" value="1"/>
</dbReference>
<accession>A0A8E2E263</accession>
<name>A0A8E2E263_9PEZI</name>
<proteinExistence type="predicted"/>
<organism evidence="1 2">
    <name type="scientific">Lepidopterella palustris CBS 459.81</name>
    <dbReference type="NCBI Taxonomy" id="1314670"/>
    <lineage>
        <taxon>Eukaryota</taxon>
        <taxon>Fungi</taxon>
        <taxon>Dikarya</taxon>
        <taxon>Ascomycota</taxon>
        <taxon>Pezizomycotina</taxon>
        <taxon>Dothideomycetes</taxon>
        <taxon>Pleosporomycetidae</taxon>
        <taxon>Mytilinidiales</taxon>
        <taxon>Argynnaceae</taxon>
        <taxon>Lepidopterella</taxon>
    </lineage>
</organism>
<dbReference type="OrthoDB" id="5194044at2759"/>
<protein>
    <submittedName>
        <fullName evidence="1">Uncharacterized protein</fullName>
    </submittedName>
</protein>
<dbReference type="InterPro" id="IPR018811">
    <property type="entry name" value="MRX11"/>
</dbReference>
<evidence type="ECO:0000313" key="1">
    <source>
        <dbReference type="EMBL" id="OCK75900.1"/>
    </source>
</evidence>
<evidence type="ECO:0000313" key="2">
    <source>
        <dbReference type="Proteomes" id="UP000250266"/>
    </source>
</evidence>
<dbReference type="Proteomes" id="UP000250266">
    <property type="component" value="Unassembled WGS sequence"/>
</dbReference>
<dbReference type="EMBL" id="KV745263">
    <property type="protein sequence ID" value="OCK75900.1"/>
    <property type="molecule type" value="Genomic_DNA"/>
</dbReference>
<gene>
    <name evidence="1" type="ORF">K432DRAFT_158848</name>
</gene>
<keyword evidence="2" id="KW-1185">Reference proteome</keyword>
<dbReference type="GO" id="GO:0005739">
    <property type="term" value="C:mitochondrion"/>
    <property type="evidence" value="ECO:0007669"/>
    <property type="project" value="TreeGrafter"/>
</dbReference>
<sequence length="181" mass="20882">MCVPFRWPFTDVELEDRPRKRNRRVFDGLTDSPSTPTRTYYYYASAATYAPAATYTPAVTYVPATTYAQAPAYHYYLPHYYYPSGTDGRDVGCAPGTGYHHTYYGRTKEEVDAENRRLATAGGAYDAHEIRPHNPKPDQQFWCREKDGQLTLRTFYTIENDLHPGRWQMGAEKGNLIFVRE</sequence>
<dbReference type="AlphaFoldDB" id="A0A8E2E263"/>